<dbReference type="Gene3D" id="3.40.50.300">
    <property type="entry name" value="P-loop containing nucleotide triphosphate hydrolases"/>
    <property type="match status" value="1"/>
</dbReference>
<dbReference type="CDD" id="cd00882">
    <property type="entry name" value="Ras_like_GTPase"/>
    <property type="match status" value="1"/>
</dbReference>
<gene>
    <name evidence="3" type="ORF">FM125_06030</name>
</gene>
<name>A0A1R4J3J1_9MICC</name>
<dbReference type="EMBL" id="FUKP01000041">
    <property type="protein sequence ID" value="SJN26263.1"/>
    <property type="molecule type" value="Genomic_DNA"/>
</dbReference>
<dbReference type="InterPro" id="IPR027417">
    <property type="entry name" value="P-loop_NTPase"/>
</dbReference>
<organism evidence="3 4">
    <name type="scientific">Micrococcus lylae</name>
    <dbReference type="NCBI Taxonomy" id="1273"/>
    <lineage>
        <taxon>Bacteria</taxon>
        <taxon>Bacillati</taxon>
        <taxon>Actinomycetota</taxon>
        <taxon>Actinomycetes</taxon>
        <taxon>Micrococcales</taxon>
        <taxon>Micrococcaceae</taxon>
        <taxon>Micrococcus</taxon>
    </lineage>
</organism>
<feature type="domain" description="Dynamin N-terminal" evidence="2">
    <location>
        <begin position="70"/>
        <end position="200"/>
    </location>
</feature>
<reference evidence="3 4" key="1">
    <citation type="submission" date="2017-02" db="EMBL/GenBank/DDBJ databases">
        <authorList>
            <person name="Peterson S.W."/>
        </authorList>
    </citation>
    <scope>NUCLEOTIDE SEQUENCE [LARGE SCALE GENOMIC DNA]</scope>
    <source>
        <strain evidence="3 4">2B3F</strain>
    </source>
</reference>
<accession>A0A1R4J3J1</accession>
<dbReference type="RefSeq" id="WP_245829841.1">
    <property type="nucleotide sequence ID" value="NZ_CP126965.1"/>
</dbReference>
<proteinExistence type="predicted"/>
<dbReference type="AlphaFoldDB" id="A0A1R4J3J1"/>
<feature type="region of interest" description="Disordered" evidence="1">
    <location>
        <begin position="574"/>
        <end position="622"/>
    </location>
</feature>
<sequence length="622" mass="66038">MTNTSHRDAAALEAVQETVRAARSHADAVELSLETSGVADQRALRERTLHQIDDYVLPRLDSLDAPLLAVVGGSTGAGKSTLVNALVGHEVSRSSALRPTTRQPLLLHHPDDEHWFSGPRVLPELARVRVHRSVSAGPVEPDGSAMDTVALVAEPALPAGIAMVDAPDIDSVSDDNRALSRQLLEAADLWIFTTTAHRYADAVPWQLLGEAAARDITVAIVLGRVPDGAEQDVVPDLRRMLSERGLADSPVHVIPETRFDERGLLPEEHVAGLRRWLTELAEDAAARSAVARRTVDGVLAQLAQRVDALADAEAEQQSAADALARIVAEATDRAATKVEEATSDGTLLRGEVLARWQDFVGTGEFFRGLESGIGRMRDRLAAFVRGRPAPPEQVETALETGLHAVIVEAAADAAEDIERRWKAEPAGSAVLSGRNLGALPSGFSEEAAGVIRAWQQDVLALIQEEGAGRRTKARLAAFGVNGAAVALMVLSFASTGGLVGLEVGIAGGTAVVGQKLLESIFGEDAVRRMAKKANDLLDMRVRRLLDGALSDQFLPLVERKRTAEDTAALRRLAPSLRSGLSGTPTTVGAPGTDTDAARSGGHHAQDLDDEAVSIVDPEEDHA</sequence>
<evidence type="ECO:0000313" key="4">
    <source>
        <dbReference type="Proteomes" id="UP000196230"/>
    </source>
</evidence>
<dbReference type="Pfam" id="PF00350">
    <property type="entry name" value="Dynamin_N"/>
    <property type="match status" value="1"/>
</dbReference>
<dbReference type="SUPFAM" id="SSF52540">
    <property type="entry name" value="P-loop containing nucleoside triphosphate hydrolases"/>
    <property type="match status" value="1"/>
</dbReference>
<dbReference type="InterPro" id="IPR045063">
    <property type="entry name" value="Dynamin_N"/>
</dbReference>
<protein>
    <submittedName>
        <fullName evidence="3">Putative ABC iron siderophore transporter, fused permease and ATPase domains</fullName>
    </submittedName>
</protein>
<evidence type="ECO:0000259" key="2">
    <source>
        <dbReference type="Pfam" id="PF00350"/>
    </source>
</evidence>
<feature type="compositionally biased region" description="Acidic residues" evidence="1">
    <location>
        <begin position="607"/>
        <end position="622"/>
    </location>
</feature>
<evidence type="ECO:0000256" key="1">
    <source>
        <dbReference type="SAM" id="MobiDB-lite"/>
    </source>
</evidence>
<evidence type="ECO:0000313" key="3">
    <source>
        <dbReference type="EMBL" id="SJN26263.1"/>
    </source>
</evidence>
<dbReference type="Proteomes" id="UP000196230">
    <property type="component" value="Unassembled WGS sequence"/>
</dbReference>